<accession>A0A1J6J1Q7</accession>
<name>A0A1J6J1Q7_NICAT</name>
<comment type="caution">
    <text evidence="1">The sequence shown here is derived from an EMBL/GenBank/DDBJ whole genome shotgun (WGS) entry which is preliminary data.</text>
</comment>
<proteinExistence type="predicted"/>
<organism evidence="1 2">
    <name type="scientific">Nicotiana attenuata</name>
    <name type="common">Coyote tobacco</name>
    <dbReference type="NCBI Taxonomy" id="49451"/>
    <lineage>
        <taxon>Eukaryota</taxon>
        <taxon>Viridiplantae</taxon>
        <taxon>Streptophyta</taxon>
        <taxon>Embryophyta</taxon>
        <taxon>Tracheophyta</taxon>
        <taxon>Spermatophyta</taxon>
        <taxon>Magnoliopsida</taxon>
        <taxon>eudicotyledons</taxon>
        <taxon>Gunneridae</taxon>
        <taxon>Pentapetalae</taxon>
        <taxon>asterids</taxon>
        <taxon>lamiids</taxon>
        <taxon>Solanales</taxon>
        <taxon>Solanaceae</taxon>
        <taxon>Nicotianoideae</taxon>
        <taxon>Nicotianeae</taxon>
        <taxon>Nicotiana</taxon>
    </lineage>
</organism>
<evidence type="ECO:0000313" key="2">
    <source>
        <dbReference type="Proteomes" id="UP000187609"/>
    </source>
</evidence>
<protein>
    <submittedName>
        <fullName evidence="1">Uncharacterized protein</fullName>
    </submittedName>
</protein>
<dbReference type="AlphaFoldDB" id="A0A1J6J1Q7"/>
<dbReference type="Gramene" id="OIT01217">
    <property type="protein sequence ID" value="OIT01217"/>
    <property type="gene ID" value="A4A49_59754"/>
</dbReference>
<dbReference type="SUPFAM" id="SSF56219">
    <property type="entry name" value="DNase I-like"/>
    <property type="match status" value="1"/>
</dbReference>
<dbReference type="STRING" id="49451.A0A1J6J1Q7"/>
<dbReference type="InterPro" id="IPR036691">
    <property type="entry name" value="Endo/exonu/phosph_ase_sf"/>
</dbReference>
<sequence length="158" mass="18244">IKLICNKEHVGLIAILKTKIKTEKIDQVASRLFGGWGCITNLSEHYNMRIWVAWRLDCFKVDLLTKNTQVVTYQVNHVSLQVTFVLTIVYVFNTKEERRSLYRGVNSLWIVMGDLNFVLNIEDIIGGNSITMAEIADFHQCVENCELMELPTNESRYT</sequence>
<gene>
    <name evidence="1" type="ORF">A4A49_59754</name>
</gene>
<evidence type="ECO:0000313" key="1">
    <source>
        <dbReference type="EMBL" id="OIT01217.1"/>
    </source>
</evidence>
<dbReference type="Proteomes" id="UP000187609">
    <property type="component" value="Unassembled WGS sequence"/>
</dbReference>
<dbReference type="EMBL" id="MJEQ01037189">
    <property type="protein sequence ID" value="OIT01217.1"/>
    <property type="molecule type" value="Genomic_DNA"/>
</dbReference>
<dbReference type="OMA" id="VENCELM"/>
<reference evidence="1" key="1">
    <citation type="submission" date="2016-11" db="EMBL/GenBank/DDBJ databases">
        <title>The genome of Nicotiana attenuata.</title>
        <authorList>
            <person name="Xu S."/>
            <person name="Brockmoeller T."/>
            <person name="Gaquerel E."/>
            <person name="Navarro A."/>
            <person name="Kuhl H."/>
            <person name="Gase K."/>
            <person name="Ling Z."/>
            <person name="Zhou W."/>
            <person name="Kreitzer C."/>
            <person name="Stanke M."/>
            <person name="Tang H."/>
            <person name="Lyons E."/>
            <person name="Pandey P."/>
            <person name="Pandey S.P."/>
            <person name="Timmermann B."/>
            <person name="Baldwin I.T."/>
        </authorList>
    </citation>
    <scope>NUCLEOTIDE SEQUENCE [LARGE SCALE GENOMIC DNA]</scope>
    <source>
        <strain evidence="1">UT</strain>
    </source>
</reference>
<keyword evidence="2" id="KW-1185">Reference proteome</keyword>
<dbReference type="Gene3D" id="3.60.10.10">
    <property type="entry name" value="Endonuclease/exonuclease/phosphatase"/>
    <property type="match status" value="1"/>
</dbReference>
<feature type="non-terminal residue" evidence="1">
    <location>
        <position position="1"/>
    </location>
</feature>